<evidence type="ECO:0000313" key="1">
    <source>
        <dbReference type="EMBL" id="KYQ53964.1"/>
    </source>
</evidence>
<evidence type="ECO:0000313" key="2">
    <source>
        <dbReference type="Proteomes" id="UP000075809"/>
    </source>
</evidence>
<reference evidence="1 2" key="1">
    <citation type="submission" date="2015-09" db="EMBL/GenBank/DDBJ databases">
        <title>Trachymyrmex zeteki WGS genome.</title>
        <authorList>
            <person name="Nygaard S."/>
            <person name="Hu H."/>
            <person name="Boomsma J."/>
            <person name="Zhang G."/>
        </authorList>
    </citation>
    <scope>NUCLEOTIDE SEQUENCE [LARGE SCALE GENOMIC DNA]</scope>
    <source>
        <strain evidence="1">Tzet28-1</strain>
        <tissue evidence="1">Whole body</tissue>
    </source>
</reference>
<dbReference type="Proteomes" id="UP000075809">
    <property type="component" value="Unassembled WGS sequence"/>
</dbReference>
<name>A0A151X0Q3_9HYME</name>
<organism evidence="1 2">
    <name type="scientific">Mycetomoellerius zeteki</name>
    <dbReference type="NCBI Taxonomy" id="64791"/>
    <lineage>
        <taxon>Eukaryota</taxon>
        <taxon>Metazoa</taxon>
        <taxon>Ecdysozoa</taxon>
        <taxon>Arthropoda</taxon>
        <taxon>Hexapoda</taxon>
        <taxon>Insecta</taxon>
        <taxon>Pterygota</taxon>
        <taxon>Neoptera</taxon>
        <taxon>Endopterygota</taxon>
        <taxon>Hymenoptera</taxon>
        <taxon>Apocrita</taxon>
        <taxon>Aculeata</taxon>
        <taxon>Formicoidea</taxon>
        <taxon>Formicidae</taxon>
        <taxon>Myrmicinae</taxon>
        <taxon>Mycetomoellerius</taxon>
    </lineage>
</organism>
<dbReference type="AlphaFoldDB" id="A0A151X0Q3"/>
<gene>
    <name evidence="1" type="ORF">ALC60_07119</name>
</gene>
<accession>A0A151X0Q3</accession>
<proteinExistence type="predicted"/>
<sequence>MNKSSDPNGGYRSVHRRVVSTRFGIPICRHDLRSSGTGEREHSWRIITYVKFFSFYWPRAGTRKTTD</sequence>
<keyword evidence="2" id="KW-1185">Reference proteome</keyword>
<dbReference type="EMBL" id="KQ982603">
    <property type="protein sequence ID" value="KYQ53964.1"/>
    <property type="molecule type" value="Genomic_DNA"/>
</dbReference>
<protein>
    <submittedName>
        <fullName evidence="1">Uncharacterized protein</fullName>
    </submittedName>
</protein>